<gene>
    <name evidence="1" type="ORF">DVS28_a0543</name>
</gene>
<dbReference type="AlphaFoldDB" id="A0A346XSQ3"/>
<reference evidence="1 2" key="1">
    <citation type="submission" date="2018-09" db="EMBL/GenBank/DDBJ databases">
        <title>Complete genome sequence of Euzebya sp. DY32-46 isolated from seawater of Pacific Ocean.</title>
        <authorList>
            <person name="Xu L."/>
            <person name="Wu Y.-H."/>
            <person name="Xu X.-W."/>
        </authorList>
    </citation>
    <scope>NUCLEOTIDE SEQUENCE [LARGE SCALE GENOMIC DNA]</scope>
    <source>
        <strain evidence="1 2">DY32-46</strain>
    </source>
</reference>
<evidence type="ECO:0000313" key="1">
    <source>
        <dbReference type="EMBL" id="AXV05250.1"/>
    </source>
</evidence>
<dbReference type="EMBL" id="CP031165">
    <property type="protein sequence ID" value="AXV05250.1"/>
    <property type="molecule type" value="Genomic_DNA"/>
</dbReference>
<keyword evidence="2" id="KW-1185">Reference proteome</keyword>
<dbReference type="InterPro" id="IPR042099">
    <property type="entry name" value="ANL_N_sf"/>
</dbReference>
<dbReference type="RefSeq" id="WP_114590081.1">
    <property type="nucleotide sequence ID" value="NZ_CP031165.1"/>
</dbReference>
<proteinExistence type="predicted"/>
<dbReference type="SUPFAM" id="SSF56801">
    <property type="entry name" value="Acetyl-CoA synthetase-like"/>
    <property type="match status" value="1"/>
</dbReference>
<dbReference type="PANTHER" id="PTHR36932">
    <property type="entry name" value="CAPSULAR POLYSACCHARIDE BIOSYNTHESIS PROTEIN"/>
    <property type="match status" value="1"/>
</dbReference>
<name>A0A346XSQ3_9ACTN</name>
<protein>
    <submittedName>
        <fullName evidence="1">Putative CapK protein</fullName>
    </submittedName>
</protein>
<dbReference type="OrthoDB" id="580775at2"/>
<dbReference type="Gene3D" id="3.40.50.12780">
    <property type="entry name" value="N-terminal domain of ligase-like"/>
    <property type="match status" value="1"/>
</dbReference>
<evidence type="ECO:0000313" key="2">
    <source>
        <dbReference type="Proteomes" id="UP000264006"/>
    </source>
</evidence>
<dbReference type="KEGG" id="euz:DVS28_a0543"/>
<accession>A0A346XSQ3</accession>
<organism evidence="1 2">
    <name type="scientific">Euzebya pacifica</name>
    <dbReference type="NCBI Taxonomy" id="1608957"/>
    <lineage>
        <taxon>Bacteria</taxon>
        <taxon>Bacillati</taxon>
        <taxon>Actinomycetota</taxon>
        <taxon>Nitriliruptoria</taxon>
        <taxon>Euzebyales</taxon>
    </lineage>
</organism>
<dbReference type="Proteomes" id="UP000264006">
    <property type="component" value="Chromosome"/>
</dbReference>
<dbReference type="PANTHER" id="PTHR36932:SF1">
    <property type="entry name" value="CAPSULAR POLYSACCHARIDE BIOSYNTHESIS PROTEIN"/>
    <property type="match status" value="1"/>
</dbReference>
<dbReference type="InterPro" id="IPR053158">
    <property type="entry name" value="CapK_Type1_Caps_Biosynth"/>
</dbReference>
<sequence length="439" mass="47126">MSTVPEHITPSGAAAYRALVEAPGSPVWTHPREDRLTPAMRREVAAFADLVRTQPPTWQPGQPPAWLDPWLDRVWPRVPALTRRGPRPPTLLDVRPTSRSDLAADPAAHVPDDVPLDELLAYSTSGTAGASVTVPSHPVTTASYYPLLLHAAAPIADVTLRPDHLDWVTVISQEVGGYVIPSWSSTTGTLTAQVALGPDRWRSPEDVHGFLSGHDPRVITGDPVAFDVLLDLDPDIHPRLLVSTATALSAGLRDRLQVRFGAPVLDVLSLTETGPVAAATRGGGPYHLLQPHLYVEVLRSDGTPAQEGEHGEIVLTGGMNRTLPLVRYRTGDHAALRWLPEAAAPVLVDVEGRTPVVFHARAGRRINSHSVTVALRPVALPRFTLHQAADGRLAFGVDDPGDPRVDDAARMVRDLFPGSPVDVVAISAGTVKVVPFRVA</sequence>